<name>A0ABS5KVH7_9ACTN</name>
<dbReference type="NCBIfam" id="TIGR00976">
    <property type="entry name" value="CocE_NonD"/>
    <property type="match status" value="1"/>
</dbReference>
<keyword evidence="3" id="KW-1185">Reference proteome</keyword>
<keyword evidence="2" id="KW-0378">Hydrolase</keyword>
<feature type="domain" description="Xaa-Pro dipeptidyl-peptidase C-terminal" evidence="1">
    <location>
        <begin position="2"/>
        <end position="186"/>
    </location>
</feature>
<dbReference type="RefSeq" id="WP_212012137.1">
    <property type="nucleotide sequence ID" value="NZ_JAAFYZ010000090.1"/>
</dbReference>
<dbReference type="InterPro" id="IPR005674">
    <property type="entry name" value="CocE/Ser_esterase"/>
</dbReference>
<evidence type="ECO:0000313" key="2">
    <source>
        <dbReference type="EMBL" id="MBS2550058.1"/>
    </source>
</evidence>
<gene>
    <name evidence="2" type="ORF">KGQ19_24640</name>
</gene>
<reference evidence="2 3" key="1">
    <citation type="submission" date="2020-02" db="EMBL/GenBank/DDBJ databases">
        <title>Acidophilic actinobacteria isolated from forest soil.</title>
        <authorList>
            <person name="Golinska P."/>
        </authorList>
    </citation>
    <scope>NUCLEOTIDE SEQUENCE [LARGE SCALE GENOMIC DNA]</scope>
    <source>
        <strain evidence="2 3">NL8</strain>
    </source>
</reference>
<evidence type="ECO:0000259" key="1">
    <source>
        <dbReference type="SMART" id="SM00939"/>
    </source>
</evidence>
<sequence>MTNRHRPQYRQHRYYLLSQGRANTYRGDGALNASEPMQAAVDRFDYDPFTAVPTIDLLDQRPVEVREDVLCYTSPALTEPVHIAGAVELVVFVTSSIPDGGITGKLVDVGPDDSARFITDGIARVPRARELHELHIDLGAATALFASGHRIRLDVSGGSVPKYAEPGELPAVNRIHHGPRTPSRLLLPVAEH</sequence>
<dbReference type="EMBL" id="JAAFYZ010000090">
    <property type="protein sequence ID" value="MBS2550058.1"/>
    <property type="molecule type" value="Genomic_DNA"/>
</dbReference>
<dbReference type="SUPFAM" id="SSF49785">
    <property type="entry name" value="Galactose-binding domain-like"/>
    <property type="match status" value="1"/>
</dbReference>
<comment type="caution">
    <text evidence="2">The sequence shown here is derived from an EMBL/GenBank/DDBJ whole genome shotgun (WGS) entry which is preliminary data.</text>
</comment>
<protein>
    <submittedName>
        <fullName evidence="2">CocE/NonD family hydrolase</fullName>
    </submittedName>
</protein>
<proteinExistence type="predicted"/>
<organism evidence="2 3">
    <name type="scientific">Catenulispora pinistramenti</name>
    <dbReference type="NCBI Taxonomy" id="2705254"/>
    <lineage>
        <taxon>Bacteria</taxon>
        <taxon>Bacillati</taxon>
        <taxon>Actinomycetota</taxon>
        <taxon>Actinomycetes</taxon>
        <taxon>Catenulisporales</taxon>
        <taxon>Catenulisporaceae</taxon>
        <taxon>Catenulispora</taxon>
    </lineage>
</organism>
<evidence type="ECO:0000313" key="3">
    <source>
        <dbReference type="Proteomes" id="UP000730482"/>
    </source>
</evidence>
<dbReference type="Gene3D" id="2.60.120.260">
    <property type="entry name" value="Galactose-binding domain-like"/>
    <property type="match status" value="1"/>
</dbReference>
<dbReference type="GO" id="GO:0016787">
    <property type="term" value="F:hydrolase activity"/>
    <property type="evidence" value="ECO:0007669"/>
    <property type="project" value="UniProtKB-KW"/>
</dbReference>
<dbReference type="SMART" id="SM00939">
    <property type="entry name" value="PepX_C"/>
    <property type="match status" value="1"/>
</dbReference>
<dbReference type="Proteomes" id="UP000730482">
    <property type="component" value="Unassembled WGS sequence"/>
</dbReference>
<dbReference type="InterPro" id="IPR013736">
    <property type="entry name" value="Xaa-Pro_dipept_C"/>
</dbReference>
<dbReference type="Pfam" id="PF08530">
    <property type="entry name" value="PepX_C"/>
    <property type="match status" value="1"/>
</dbReference>
<accession>A0ABS5KVH7</accession>
<dbReference type="InterPro" id="IPR008979">
    <property type="entry name" value="Galactose-bd-like_sf"/>
</dbReference>